<proteinExistence type="inferred from homology"/>
<keyword evidence="2 5" id="KW-0689">Ribosomal protein</keyword>
<keyword evidence="3 5" id="KW-0687">Ribonucleoprotein</keyword>
<gene>
    <name evidence="5" type="primary">rpl31e</name>
    <name evidence="6" type="ORF">HNP86_002071</name>
    <name evidence="7" type="ORF">HNP93_001841</name>
</gene>
<evidence type="ECO:0000313" key="7">
    <source>
        <dbReference type="EMBL" id="MBA2859140.1"/>
    </source>
</evidence>
<dbReference type="Gene3D" id="3.10.440.10">
    <property type="match status" value="1"/>
</dbReference>
<dbReference type="Pfam" id="PF01198">
    <property type="entry name" value="Ribosomal_L31e"/>
    <property type="match status" value="1"/>
</dbReference>
<dbReference type="SUPFAM" id="SSF54575">
    <property type="entry name" value="Ribosomal protein L31e"/>
    <property type="match status" value="1"/>
</dbReference>
<accession>A0A7J9NW31</accession>
<evidence type="ECO:0000256" key="3">
    <source>
        <dbReference type="ARBA" id="ARBA00023274"/>
    </source>
</evidence>
<dbReference type="PANTHER" id="PTHR10956">
    <property type="entry name" value="60S RIBOSOMAL PROTEIN L31"/>
    <property type="match status" value="1"/>
</dbReference>
<evidence type="ECO:0000256" key="1">
    <source>
        <dbReference type="ARBA" id="ARBA00010808"/>
    </source>
</evidence>
<dbReference type="SMART" id="SM01380">
    <property type="entry name" value="Ribosomal_L31e"/>
    <property type="match status" value="1"/>
</dbReference>
<protein>
    <recommendedName>
        <fullName evidence="4 5">Large ribosomal subunit protein eL31</fullName>
    </recommendedName>
</protein>
<sequence>MHNMEEERIYTIPLRDVTNKSPTTKRAPRAIRAIREFLKKHMKSDIVKLDNTINEKVWERSLNKIPAKVRVKVVKEGDVVKATLVE</sequence>
<evidence type="ECO:0000313" key="8">
    <source>
        <dbReference type="Proteomes" id="UP000558015"/>
    </source>
</evidence>
<dbReference type="GO" id="GO:0002181">
    <property type="term" value="P:cytoplasmic translation"/>
    <property type="evidence" value="ECO:0007669"/>
    <property type="project" value="TreeGrafter"/>
</dbReference>
<dbReference type="AlphaFoldDB" id="A0A7J9NW31"/>
<dbReference type="EMBL" id="JACDUN010000001">
    <property type="protein sequence ID" value="MBA2859140.1"/>
    <property type="molecule type" value="Genomic_DNA"/>
</dbReference>
<evidence type="ECO:0000256" key="2">
    <source>
        <dbReference type="ARBA" id="ARBA00022980"/>
    </source>
</evidence>
<evidence type="ECO:0000256" key="5">
    <source>
        <dbReference type="HAMAP-Rule" id="MF_00410"/>
    </source>
</evidence>
<dbReference type="PROSITE" id="PS01144">
    <property type="entry name" value="RIBOSOMAL_L31E"/>
    <property type="match status" value="1"/>
</dbReference>
<comment type="caution">
    <text evidence="6">The sequence shown here is derived from an EMBL/GenBank/DDBJ whole genome shotgun (WGS) entry which is preliminary data.</text>
</comment>
<dbReference type="GO" id="GO:0003735">
    <property type="term" value="F:structural constituent of ribosome"/>
    <property type="evidence" value="ECO:0007669"/>
    <property type="project" value="InterPro"/>
</dbReference>
<dbReference type="EMBL" id="JACDUH010000004">
    <property type="protein sequence ID" value="MBA2851908.1"/>
    <property type="molecule type" value="Genomic_DNA"/>
</dbReference>
<dbReference type="InterPro" id="IPR000054">
    <property type="entry name" value="Ribosomal_eL31"/>
</dbReference>
<comment type="similarity">
    <text evidence="1 5">Belongs to the eukaryotic ribosomal protein eL31 family.</text>
</comment>
<name>A0A7J9NW31_METMI</name>
<dbReference type="Proteomes" id="UP000564425">
    <property type="component" value="Unassembled WGS sequence"/>
</dbReference>
<dbReference type="InterPro" id="IPR020052">
    <property type="entry name" value="Ribosomal_eL31_CS"/>
</dbReference>
<dbReference type="HAMAP" id="MF_00410">
    <property type="entry name" value="Ribosomal_eL31"/>
    <property type="match status" value="1"/>
</dbReference>
<dbReference type="InterPro" id="IPR023621">
    <property type="entry name" value="Ribosomal_eL31_dom_sf"/>
</dbReference>
<evidence type="ECO:0000313" key="6">
    <source>
        <dbReference type="EMBL" id="MBA2851908.1"/>
    </source>
</evidence>
<evidence type="ECO:0000313" key="9">
    <source>
        <dbReference type="Proteomes" id="UP000564425"/>
    </source>
</evidence>
<dbReference type="Proteomes" id="UP000558015">
    <property type="component" value="Unassembled WGS sequence"/>
</dbReference>
<reference evidence="8 9" key="1">
    <citation type="submission" date="2020-07" db="EMBL/GenBank/DDBJ databases">
        <title>Genomic Encyclopedia of Type Strains, Phase IV (KMG-V): Genome sequencing to study the core and pangenomes of soil and plant-associated prokaryotes.</title>
        <authorList>
            <person name="Whitman W."/>
        </authorList>
    </citation>
    <scope>NUCLEOTIDE SEQUENCE [LARGE SCALE GENOMIC DNA]</scope>
    <source>
        <strain evidence="6 9">A1</strain>
        <strain evidence="7 8">C12</strain>
    </source>
</reference>
<dbReference type="PANTHER" id="PTHR10956:SF0">
    <property type="entry name" value="60S RIBOSOMAL PROTEIN L31"/>
    <property type="match status" value="1"/>
</dbReference>
<dbReference type="NCBIfam" id="NF002258">
    <property type="entry name" value="PRK01192.1-1"/>
    <property type="match status" value="1"/>
</dbReference>
<evidence type="ECO:0000256" key="4">
    <source>
        <dbReference type="ARBA" id="ARBA00035230"/>
    </source>
</evidence>
<dbReference type="CDD" id="cd00463">
    <property type="entry name" value="Ribosomal_L31e"/>
    <property type="match status" value="1"/>
</dbReference>
<organism evidence="6 9">
    <name type="scientific">Methanococcus maripaludis</name>
    <name type="common">Methanococcus deltae</name>
    <dbReference type="NCBI Taxonomy" id="39152"/>
    <lineage>
        <taxon>Archaea</taxon>
        <taxon>Methanobacteriati</taxon>
        <taxon>Methanobacteriota</taxon>
        <taxon>Methanomada group</taxon>
        <taxon>Methanococci</taxon>
        <taxon>Methanococcales</taxon>
        <taxon>Methanococcaceae</taxon>
        <taxon>Methanococcus</taxon>
    </lineage>
</organism>
<dbReference type="GO" id="GO:0022625">
    <property type="term" value="C:cytosolic large ribosomal subunit"/>
    <property type="evidence" value="ECO:0007669"/>
    <property type="project" value="TreeGrafter"/>
</dbReference>